<evidence type="ECO:0000256" key="11">
    <source>
        <dbReference type="ARBA" id="ARBA00023026"/>
    </source>
</evidence>
<feature type="transmembrane region" description="Helical" evidence="14">
    <location>
        <begin position="400"/>
        <end position="419"/>
    </location>
</feature>
<dbReference type="InterPro" id="IPR004754">
    <property type="entry name" value="Amino_acid_antiprt"/>
</dbReference>
<dbReference type="SMR" id="A0A069ZR70"/>
<sequence length="483" mass="52591">MFLKKRSSSGILGTLSLTGVVISSMVGGGIFSLPQNMAASASAGAIIIAWLLSGIGIFFIANTFKTLSLVRPDLKAGIYTYSREGFGPYVGFTIAWGYWLCQIFGNVGYAVITMDALNYFFPPYFEGGNTLPAILLGSILIWVFNSIVLRGIRQAAFMNVIGVIFTLIPLLIFILITALFFKFSIFKTDFWGTAPQHHLGSIGSQLKSTMLVTLWAFIGIEGAVVMSGRASNPSSVGKATILGFSGCLLIYVLLSLLPFGSLSQYQLAKIADPSTAGVLKFLVGKWGEVLMNTGLLIAVLTSWLSWTILTAEIPYAAAKNGTFPECFAIENAKHSPAFSLFITSGLMQITMLLVYFSSNAWHTMLEITSVMVLPAYLTSSLFLVKLSLSKKYPKQAPIKARVAIFTGILGTLYSLWLIYAGGLQHLFMVAVLLALGIPFYIDSGIRHDQEKTFLNRKEVMKMTTLALIALLAVFLFSANKIHL</sequence>
<evidence type="ECO:0000256" key="7">
    <source>
        <dbReference type="ARBA" id="ARBA00022519"/>
    </source>
</evidence>
<feature type="transmembrane region" description="Helical" evidence="14">
    <location>
        <begin position="368"/>
        <end position="388"/>
    </location>
</feature>
<keyword evidence="4" id="KW-0813">Transport</keyword>
<dbReference type="STRING" id="83560.NC80_03290"/>
<evidence type="ECO:0000256" key="6">
    <source>
        <dbReference type="ARBA" id="ARBA00022475"/>
    </source>
</evidence>
<dbReference type="KEGG" id="cmx:DNC_03310"/>
<dbReference type="Proteomes" id="UP000260363">
    <property type="component" value="Chromosome"/>
</dbReference>
<evidence type="ECO:0000256" key="14">
    <source>
        <dbReference type="SAM" id="Phobius"/>
    </source>
</evidence>
<feature type="transmembrane region" description="Helical" evidence="14">
    <location>
        <begin position="37"/>
        <end position="61"/>
    </location>
</feature>
<dbReference type="PANTHER" id="PTHR42770">
    <property type="entry name" value="AMINO ACID TRANSPORTER-RELATED"/>
    <property type="match status" value="1"/>
</dbReference>
<keyword evidence="9" id="KW-0029">Amino-acid transport</keyword>
<feature type="transmembrane region" description="Helical" evidence="14">
    <location>
        <begin position="239"/>
        <end position="259"/>
    </location>
</feature>
<feature type="transmembrane region" description="Helical" evidence="14">
    <location>
        <begin position="425"/>
        <end position="441"/>
    </location>
</feature>
<dbReference type="PATRIC" id="fig|243161.6.peg.692"/>
<dbReference type="PIRSF" id="PIRSF006060">
    <property type="entry name" value="AA_transporter"/>
    <property type="match status" value="1"/>
</dbReference>
<dbReference type="EMBL" id="CP007217">
    <property type="protein sequence ID" value="AJR10724.1"/>
    <property type="molecule type" value="Genomic_DNA"/>
</dbReference>
<dbReference type="InterPro" id="IPR002293">
    <property type="entry name" value="AA/rel_permease1"/>
</dbReference>
<feature type="transmembrane region" description="Helical" evidence="14">
    <location>
        <begin position="131"/>
        <end position="149"/>
    </location>
</feature>
<dbReference type="GO" id="GO:0006865">
    <property type="term" value="P:amino acid transport"/>
    <property type="evidence" value="ECO:0007669"/>
    <property type="project" value="UniProtKB-KW"/>
</dbReference>
<evidence type="ECO:0000256" key="13">
    <source>
        <dbReference type="ARBA" id="ARBA00025305"/>
    </source>
</evidence>
<organism evidence="15 16">
    <name type="scientific">Chlamydia muridarum</name>
    <dbReference type="NCBI Taxonomy" id="83560"/>
    <lineage>
        <taxon>Bacteria</taxon>
        <taxon>Pseudomonadati</taxon>
        <taxon>Chlamydiota</taxon>
        <taxon>Chlamydiia</taxon>
        <taxon>Chlamydiales</taxon>
        <taxon>Chlamydiaceae</taxon>
        <taxon>Chlamydia/Chlamydophila group</taxon>
        <taxon>Chlamydia</taxon>
    </lineage>
</organism>
<feature type="transmembrane region" description="Helical" evidence="14">
    <location>
        <begin position="156"/>
        <end position="181"/>
    </location>
</feature>
<feature type="transmembrane region" description="Helical" evidence="14">
    <location>
        <begin position="89"/>
        <end position="111"/>
    </location>
</feature>
<accession>A0A069ZR70</accession>
<dbReference type="Pfam" id="PF13520">
    <property type="entry name" value="AA_permease_2"/>
    <property type="match status" value="1"/>
</dbReference>
<evidence type="ECO:0000256" key="3">
    <source>
        <dbReference type="ARBA" id="ARBA00021069"/>
    </source>
</evidence>
<evidence type="ECO:0000256" key="9">
    <source>
        <dbReference type="ARBA" id="ARBA00022970"/>
    </source>
</evidence>
<dbReference type="GO" id="GO:0005886">
    <property type="term" value="C:plasma membrane"/>
    <property type="evidence" value="ECO:0007669"/>
    <property type="project" value="UniProtKB-SubCell"/>
</dbReference>
<keyword evidence="8 14" id="KW-0812">Transmembrane</keyword>
<feature type="transmembrane region" description="Helical" evidence="14">
    <location>
        <begin position="289"/>
        <end position="309"/>
    </location>
</feature>
<proteinExistence type="inferred from homology"/>
<feature type="transmembrane region" description="Helical" evidence="14">
    <location>
        <begin position="209"/>
        <end position="227"/>
    </location>
</feature>
<feature type="transmembrane region" description="Helical" evidence="14">
    <location>
        <begin position="337"/>
        <end position="356"/>
    </location>
</feature>
<keyword evidence="7" id="KW-0997">Cell inner membrane</keyword>
<dbReference type="PANTHER" id="PTHR42770:SF4">
    <property type="entry name" value="ARGININE_ORNITHINE ANTIPORTER-RELATED"/>
    <property type="match status" value="1"/>
</dbReference>
<keyword evidence="11" id="KW-0843">Virulence</keyword>
<dbReference type="KEGG" id="cmg:NC81_03305"/>
<keyword evidence="6" id="KW-1003">Cell membrane</keyword>
<feature type="transmembrane region" description="Helical" evidence="14">
    <location>
        <begin position="12"/>
        <end position="31"/>
    </location>
</feature>
<dbReference type="GeneID" id="1246014"/>
<dbReference type="Gene3D" id="1.20.1740.10">
    <property type="entry name" value="Amino acid/polyamine transporter I"/>
    <property type="match status" value="1"/>
</dbReference>
<name>A0A069ZR70_CHLMR</name>
<dbReference type="OMA" id="FNSDNRV"/>
<dbReference type="NCBIfam" id="TIGR00905">
    <property type="entry name" value="2A0302"/>
    <property type="match status" value="1"/>
</dbReference>
<evidence type="ECO:0000313" key="16">
    <source>
        <dbReference type="Proteomes" id="UP000260363"/>
    </source>
</evidence>
<evidence type="ECO:0000256" key="5">
    <source>
        <dbReference type="ARBA" id="ARBA00022449"/>
    </source>
</evidence>
<comment type="subcellular location">
    <subcellularLocation>
        <location evidence="1">Cell inner membrane</location>
        <topology evidence="1">Multi-pass membrane protein</topology>
    </subcellularLocation>
</comment>
<keyword evidence="10 14" id="KW-1133">Transmembrane helix</keyword>
<dbReference type="KEGG" id="cmm:NC80_03290"/>
<dbReference type="InterPro" id="IPR050367">
    <property type="entry name" value="APC_superfamily"/>
</dbReference>
<keyword evidence="12 14" id="KW-0472">Membrane</keyword>
<evidence type="ECO:0000256" key="4">
    <source>
        <dbReference type="ARBA" id="ARBA00022448"/>
    </source>
</evidence>
<evidence type="ECO:0000256" key="10">
    <source>
        <dbReference type="ARBA" id="ARBA00022989"/>
    </source>
</evidence>
<reference evidence="15 16" key="1">
    <citation type="submission" date="2014-02" db="EMBL/GenBank/DDBJ databases">
        <authorList>
            <person name="Chen C."/>
            <person name="Conrad T.A."/>
            <person name="Zhou Z."/>
            <person name="Lai Z."/>
            <person name="Zhong G."/>
        </authorList>
    </citation>
    <scope>NUCLEOTIDE SEQUENCE [LARGE SCALE GENOMIC DNA]</scope>
    <source>
        <strain evidence="15 16">Nigg3-28</strain>
    </source>
</reference>
<evidence type="ECO:0000256" key="1">
    <source>
        <dbReference type="ARBA" id="ARBA00004429"/>
    </source>
</evidence>
<keyword evidence="5" id="KW-0050">Antiport</keyword>
<dbReference type="RefSeq" id="WP_010231123.1">
    <property type="nucleotide sequence ID" value="NZ_CP007217.1"/>
</dbReference>
<comment type="function">
    <text evidence="13">Catalyzes the exchange of L-arginine for agmatine. The arginine uptake by the bacterium in the macrophage may be a virulence factor against the host innate immune response.</text>
</comment>
<comment type="similarity">
    <text evidence="2">Belongs to the amino acid-polyamine-organocation (APC) superfamily. Basic amino acid/polyamine antiporter (APA) (TC 2.A.3.2) family.</text>
</comment>
<gene>
    <name evidence="15" type="ORF">BD36_03490</name>
</gene>
<dbReference type="AlphaFoldDB" id="A0A069ZR70"/>
<dbReference type="GO" id="GO:0015297">
    <property type="term" value="F:antiporter activity"/>
    <property type="evidence" value="ECO:0007669"/>
    <property type="project" value="UniProtKB-KW"/>
</dbReference>
<evidence type="ECO:0000313" key="15">
    <source>
        <dbReference type="EMBL" id="AJR10724.1"/>
    </source>
</evidence>
<evidence type="ECO:0000256" key="8">
    <source>
        <dbReference type="ARBA" id="ARBA00022692"/>
    </source>
</evidence>
<protein>
    <recommendedName>
        <fullName evidence="3">Arginine/agmatine antiporter</fullName>
    </recommendedName>
</protein>
<evidence type="ECO:0000256" key="2">
    <source>
        <dbReference type="ARBA" id="ARBA00008220"/>
    </source>
</evidence>
<feature type="transmembrane region" description="Helical" evidence="14">
    <location>
        <begin position="462"/>
        <end position="481"/>
    </location>
</feature>
<evidence type="ECO:0000256" key="12">
    <source>
        <dbReference type="ARBA" id="ARBA00023136"/>
    </source>
</evidence>